<dbReference type="Proteomes" id="UP000297910">
    <property type="component" value="Unassembled WGS sequence"/>
</dbReference>
<accession>A0A4Z1FRY5</accession>
<feature type="region of interest" description="Disordered" evidence="1">
    <location>
        <begin position="28"/>
        <end position="53"/>
    </location>
</feature>
<sequence>MASDTLEVPEKLIFDAKGDFLLIFTQESKSDAETESSSSESGSRKRKCPDDDSKTVTMLVSSNQMILTSPVFEAMLDDDRFKEGADLLADGQVEVDLPEDDPIAFAIIANVIHHRNKLVPEQLTLKLLTEVAILTEKYQMYEAMRWVSKQWIQEVAPNATDPKGYKFKDVNAIMFISLVFDDAFTFEWTTKEAIWRSKEEFGANIMDHCYFPTSVIAAINSARAQVFSDVFAALNSFLERETEVQSYCDDPSDVCGIMTAGSFLKSMAVNGCWPFRPEPYENTNLKRLFRGISKIEIQTKCLVRKKAGNSGFLTTVGFAMECKNRQMFKKMIDVQIKAIKSKIVGLDIQQFRYKPKLLAWEGDDFTEPEPRVVVALE</sequence>
<dbReference type="AlphaFoldDB" id="A0A4Z1FRY5"/>
<evidence type="ECO:0000313" key="3">
    <source>
        <dbReference type="Proteomes" id="UP000297910"/>
    </source>
</evidence>
<proteinExistence type="predicted"/>
<reference evidence="2 3" key="1">
    <citation type="submission" date="2017-12" db="EMBL/GenBank/DDBJ databases">
        <title>Comparative genomics of Botrytis spp.</title>
        <authorList>
            <person name="Valero-Jimenez C.A."/>
            <person name="Tapia P."/>
            <person name="Veloso J."/>
            <person name="Silva-Moreno E."/>
            <person name="Staats M."/>
            <person name="Valdes J.H."/>
            <person name="Van Kan J.A.L."/>
        </authorList>
    </citation>
    <scope>NUCLEOTIDE SEQUENCE [LARGE SCALE GENOMIC DNA]</scope>
    <source>
        <strain evidence="2 3">Bp0003</strain>
    </source>
</reference>
<name>A0A4Z1FRY5_9HELO</name>
<organism evidence="2 3">
    <name type="scientific">Botrytis paeoniae</name>
    <dbReference type="NCBI Taxonomy" id="278948"/>
    <lineage>
        <taxon>Eukaryota</taxon>
        <taxon>Fungi</taxon>
        <taxon>Dikarya</taxon>
        <taxon>Ascomycota</taxon>
        <taxon>Pezizomycotina</taxon>
        <taxon>Leotiomycetes</taxon>
        <taxon>Helotiales</taxon>
        <taxon>Sclerotiniaceae</taxon>
        <taxon>Botrytis</taxon>
    </lineage>
</organism>
<evidence type="ECO:0000313" key="2">
    <source>
        <dbReference type="EMBL" id="TGO27275.1"/>
    </source>
</evidence>
<protein>
    <recommendedName>
        <fullName evidence="4">BTB domain-containing protein</fullName>
    </recommendedName>
</protein>
<gene>
    <name evidence="2" type="ORF">BPAE_0044g00080</name>
</gene>
<comment type="caution">
    <text evidence="2">The sequence shown here is derived from an EMBL/GenBank/DDBJ whole genome shotgun (WGS) entry which is preliminary data.</text>
</comment>
<dbReference type="EMBL" id="PQXI01000044">
    <property type="protein sequence ID" value="TGO27275.1"/>
    <property type="molecule type" value="Genomic_DNA"/>
</dbReference>
<keyword evidence="3" id="KW-1185">Reference proteome</keyword>
<evidence type="ECO:0008006" key="4">
    <source>
        <dbReference type="Google" id="ProtNLM"/>
    </source>
</evidence>
<evidence type="ECO:0000256" key="1">
    <source>
        <dbReference type="SAM" id="MobiDB-lite"/>
    </source>
</evidence>